<evidence type="ECO:0000313" key="2">
    <source>
        <dbReference type="Proteomes" id="UP000316706"/>
    </source>
</evidence>
<dbReference type="SFLD" id="SFLDS00003">
    <property type="entry name" value="Haloacid_Dehalogenase"/>
    <property type="match status" value="1"/>
</dbReference>
<dbReference type="InterPro" id="IPR023198">
    <property type="entry name" value="PGP-like_dom2"/>
</dbReference>
<keyword evidence="2" id="KW-1185">Reference proteome</keyword>
<proteinExistence type="predicted"/>
<comment type="caution">
    <text evidence="1">The sequence shown here is derived from an EMBL/GenBank/DDBJ whole genome shotgun (WGS) entry which is preliminary data.</text>
</comment>
<dbReference type="InterPro" id="IPR023214">
    <property type="entry name" value="HAD_sf"/>
</dbReference>
<dbReference type="GO" id="GO:0008967">
    <property type="term" value="F:phosphoglycolate phosphatase activity"/>
    <property type="evidence" value="ECO:0007669"/>
    <property type="project" value="TreeGrafter"/>
</dbReference>
<dbReference type="Gene3D" id="3.40.50.1000">
    <property type="entry name" value="HAD superfamily/HAD-like"/>
    <property type="match status" value="1"/>
</dbReference>
<protein>
    <submittedName>
        <fullName evidence="1">Phosphoglycolate phosphatase-like HAD superfamily hydrolase</fullName>
    </submittedName>
</protein>
<dbReference type="Pfam" id="PF12710">
    <property type="entry name" value="HAD"/>
    <property type="match status" value="1"/>
</dbReference>
<gene>
    <name evidence="1" type="ORF">FHX41_0261</name>
</gene>
<dbReference type="PANTHER" id="PTHR43434">
    <property type="entry name" value="PHOSPHOGLYCOLATE PHOSPHATASE"/>
    <property type="match status" value="1"/>
</dbReference>
<dbReference type="InterPro" id="IPR050155">
    <property type="entry name" value="HAD-like_hydrolase_sf"/>
</dbReference>
<dbReference type="GO" id="GO:0006281">
    <property type="term" value="P:DNA repair"/>
    <property type="evidence" value="ECO:0007669"/>
    <property type="project" value="TreeGrafter"/>
</dbReference>
<dbReference type="PANTHER" id="PTHR43434:SF1">
    <property type="entry name" value="PHOSPHOGLYCOLATE PHOSPHATASE"/>
    <property type="match status" value="1"/>
</dbReference>
<name>A0A543I7X5_9ACTN</name>
<dbReference type="SFLD" id="SFLDG01129">
    <property type="entry name" value="C1.5:_HAD__Beta-PGM__Phosphata"/>
    <property type="match status" value="1"/>
</dbReference>
<dbReference type="EMBL" id="VFPO01000001">
    <property type="protein sequence ID" value="TQM66678.1"/>
    <property type="molecule type" value="Genomic_DNA"/>
</dbReference>
<dbReference type="InterPro" id="IPR036412">
    <property type="entry name" value="HAD-like_sf"/>
</dbReference>
<sequence length="226" mass="23818">MLWDIDHTLVDPGGLSSEIYAGVFQRLIGRPPEMIAPMAGRTDRAITAETLRHHGIDPVPDLLESFAEALAEAFAARQDDVAVRGRVLPGALAALKALAARPGVVQSALTGNMKQIAVCKLTAFGLIDYFDLEAGAYGMDDAERPPLVKLAQKRAADRYGEPFTAANTVLVGDTLHDVRAAHEGGARIVAVATGATPAAALHHAGAETVLPDLTDLDQTTRSILTP</sequence>
<keyword evidence="1" id="KW-0378">Hydrolase</keyword>
<dbReference type="SUPFAM" id="SSF56784">
    <property type="entry name" value="HAD-like"/>
    <property type="match status" value="1"/>
</dbReference>
<evidence type="ECO:0000313" key="1">
    <source>
        <dbReference type="EMBL" id="TQM66678.1"/>
    </source>
</evidence>
<reference evidence="1 2" key="1">
    <citation type="submission" date="2019-06" db="EMBL/GenBank/DDBJ databases">
        <title>Sequencing the genomes of 1000 actinobacteria strains.</title>
        <authorList>
            <person name="Klenk H.-P."/>
        </authorList>
    </citation>
    <scope>NUCLEOTIDE SEQUENCE [LARGE SCALE GENOMIC DNA]</scope>
    <source>
        <strain evidence="1 2">DSM 45043</strain>
    </source>
</reference>
<organism evidence="1 2">
    <name type="scientific">Actinomadura hallensis</name>
    <dbReference type="NCBI Taxonomy" id="337895"/>
    <lineage>
        <taxon>Bacteria</taxon>
        <taxon>Bacillati</taxon>
        <taxon>Actinomycetota</taxon>
        <taxon>Actinomycetes</taxon>
        <taxon>Streptosporangiales</taxon>
        <taxon>Thermomonosporaceae</taxon>
        <taxon>Actinomadura</taxon>
    </lineage>
</organism>
<dbReference type="Proteomes" id="UP000316706">
    <property type="component" value="Unassembled WGS sequence"/>
</dbReference>
<dbReference type="GO" id="GO:0005829">
    <property type="term" value="C:cytosol"/>
    <property type="evidence" value="ECO:0007669"/>
    <property type="project" value="TreeGrafter"/>
</dbReference>
<accession>A0A543I7X5</accession>
<dbReference type="Gene3D" id="1.10.150.240">
    <property type="entry name" value="Putative phosphatase, domain 2"/>
    <property type="match status" value="1"/>
</dbReference>
<dbReference type="AlphaFoldDB" id="A0A543I7X5"/>